<name>A0A0D2LQA1_9CHLO</name>
<protein>
    <submittedName>
        <fullName evidence="2">Uncharacterized protein</fullName>
    </submittedName>
</protein>
<evidence type="ECO:0000313" key="3">
    <source>
        <dbReference type="Proteomes" id="UP000054498"/>
    </source>
</evidence>
<feature type="non-terminal residue" evidence="2">
    <location>
        <position position="1"/>
    </location>
</feature>
<dbReference type="KEGG" id="mng:MNEG_14045"/>
<dbReference type="EMBL" id="KK104436">
    <property type="protein sequence ID" value="KIY93919.1"/>
    <property type="molecule type" value="Genomic_DNA"/>
</dbReference>
<dbReference type="RefSeq" id="XP_013892939.1">
    <property type="nucleotide sequence ID" value="XM_014037485.1"/>
</dbReference>
<gene>
    <name evidence="2" type="ORF">MNEG_14045</name>
</gene>
<keyword evidence="3" id="KW-1185">Reference proteome</keyword>
<evidence type="ECO:0000313" key="2">
    <source>
        <dbReference type="EMBL" id="KIY93919.1"/>
    </source>
</evidence>
<proteinExistence type="predicted"/>
<dbReference type="Proteomes" id="UP000054498">
    <property type="component" value="Unassembled WGS sequence"/>
</dbReference>
<reference evidence="2 3" key="1">
    <citation type="journal article" date="2013" name="BMC Genomics">
        <title>Reconstruction of the lipid metabolism for the microalga Monoraphidium neglectum from its genome sequence reveals characteristics suitable for biofuel production.</title>
        <authorList>
            <person name="Bogen C."/>
            <person name="Al-Dilaimi A."/>
            <person name="Albersmeier A."/>
            <person name="Wichmann J."/>
            <person name="Grundmann M."/>
            <person name="Rupp O."/>
            <person name="Lauersen K.J."/>
            <person name="Blifernez-Klassen O."/>
            <person name="Kalinowski J."/>
            <person name="Goesmann A."/>
            <person name="Mussgnug J.H."/>
            <person name="Kruse O."/>
        </authorList>
    </citation>
    <scope>NUCLEOTIDE SEQUENCE [LARGE SCALE GENOMIC DNA]</scope>
    <source>
        <strain evidence="2 3">SAG 48.87</strain>
    </source>
</reference>
<organism evidence="2 3">
    <name type="scientific">Monoraphidium neglectum</name>
    <dbReference type="NCBI Taxonomy" id="145388"/>
    <lineage>
        <taxon>Eukaryota</taxon>
        <taxon>Viridiplantae</taxon>
        <taxon>Chlorophyta</taxon>
        <taxon>core chlorophytes</taxon>
        <taxon>Chlorophyceae</taxon>
        <taxon>CS clade</taxon>
        <taxon>Sphaeropleales</taxon>
        <taxon>Selenastraceae</taxon>
        <taxon>Monoraphidium</taxon>
    </lineage>
</organism>
<sequence>ASTCRRTCRPTAGCAAASRRPSTATASSPAATGTASTAPMGLSAPCSSSATRRRRDTQRRAPGRRATC</sequence>
<dbReference type="GeneID" id="25731568"/>
<dbReference type="AlphaFoldDB" id="A0A0D2LQA1"/>
<feature type="region of interest" description="Disordered" evidence="1">
    <location>
        <begin position="1"/>
        <end position="68"/>
    </location>
</feature>
<feature type="non-terminal residue" evidence="2">
    <location>
        <position position="68"/>
    </location>
</feature>
<accession>A0A0D2LQA1</accession>
<feature type="compositionally biased region" description="Basic residues" evidence="1">
    <location>
        <begin position="51"/>
        <end position="68"/>
    </location>
</feature>
<evidence type="ECO:0000256" key="1">
    <source>
        <dbReference type="SAM" id="MobiDB-lite"/>
    </source>
</evidence>
<feature type="compositionally biased region" description="Low complexity" evidence="1">
    <location>
        <begin position="15"/>
        <end position="39"/>
    </location>
</feature>